<evidence type="ECO:0000313" key="2">
    <source>
        <dbReference type="WBParaSite" id="RSKR_0000681600.1"/>
    </source>
</evidence>
<name>A0AC35U2L3_9BILA</name>
<dbReference type="WBParaSite" id="RSKR_0000681600.1">
    <property type="protein sequence ID" value="RSKR_0000681600.1"/>
    <property type="gene ID" value="RSKR_0000681600"/>
</dbReference>
<evidence type="ECO:0000313" key="1">
    <source>
        <dbReference type="Proteomes" id="UP000095286"/>
    </source>
</evidence>
<organism evidence="1 2">
    <name type="scientific">Rhabditophanes sp. KR3021</name>
    <dbReference type="NCBI Taxonomy" id="114890"/>
    <lineage>
        <taxon>Eukaryota</taxon>
        <taxon>Metazoa</taxon>
        <taxon>Ecdysozoa</taxon>
        <taxon>Nematoda</taxon>
        <taxon>Chromadorea</taxon>
        <taxon>Rhabditida</taxon>
        <taxon>Tylenchina</taxon>
        <taxon>Panagrolaimomorpha</taxon>
        <taxon>Strongyloidoidea</taxon>
        <taxon>Alloionematidae</taxon>
        <taxon>Rhabditophanes</taxon>
    </lineage>
</organism>
<dbReference type="Proteomes" id="UP000095286">
    <property type="component" value="Unplaced"/>
</dbReference>
<protein>
    <submittedName>
        <fullName evidence="2">CPG4 domain-containing protein</fullName>
    </submittedName>
</protein>
<accession>A0AC35U2L3</accession>
<sequence length="363" mass="40310">MYAGPDECLHFCQDHIFNVLKPAVSITMPIKDKYKNICSGYQNAKTCMLEKPQCPSHSIFKTVSSGIVFMCEEQKDAFAHNIDCINDWFQYSNFECESFCLASNLINGLSIKTMLEKDFKFLQMFDPYIMKMSVNEGCRVTECMLKCYKQKLNTRCEGIGGSLLVEALVRPMGDVQGLGSPIIPALTAFLPQQCGFITTAADTGAELRLDDGLNNEIIKKYNLLKGEAEVGSGNEVVHDPFAQDLSLDADSPLGPISDKRPILDNLTDSNETMIGGNNGSTIAPLLSDSEGSGLEADWSINSFQRIGGDGEVVFQKKPIAKPPNKTNEKVYDRRIRGNVETIVHFKLKKQKKNANLRCYVEDL</sequence>
<reference evidence="2" key="1">
    <citation type="submission" date="2016-11" db="UniProtKB">
        <authorList>
            <consortium name="WormBaseParasite"/>
        </authorList>
    </citation>
    <scope>IDENTIFICATION</scope>
    <source>
        <strain evidence="2">KR3021</strain>
    </source>
</reference>
<proteinExistence type="predicted"/>